<reference evidence="1 2" key="1">
    <citation type="submission" date="2016-11" db="EMBL/GenBank/DDBJ databases">
        <title>Comparative genomics of Acidibacillus ferroxidans species.</title>
        <authorList>
            <person name="Oliveira G."/>
            <person name="Nunes G."/>
            <person name="Oliveira R."/>
            <person name="Araujo F."/>
            <person name="Salim A."/>
            <person name="Scholte L."/>
            <person name="Morais D."/>
            <person name="Nancucheo I."/>
            <person name="Johnson D.B."/>
            <person name="Grail B."/>
            <person name="Bittencourt J."/>
            <person name="Valadares R."/>
        </authorList>
    </citation>
    <scope>NUCLEOTIDE SEQUENCE [LARGE SCALE GENOMIC DNA]</scope>
    <source>
        <strain evidence="1 2">Y002</strain>
    </source>
</reference>
<accession>A0A2U3D809</accession>
<evidence type="ECO:0000313" key="1">
    <source>
        <dbReference type="EMBL" id="PWI57401.1"/>
    </source>
</evidence>
<dbReference type="Proteomes" id="UP000245380">
    <property type="component" value="Unassembled WGS sequence"/>
</dbReference>
<dbReference type="RefSeq" id="WP_109430807.1">
    <property type="nucleotide sequence ID" value="NZ_MPDK01000013.1"/>
</dbReference>
<keyword evidence="2" id="KW-1185">Reference proteome</keyword>
<protein>
    <submittedName>
        <fullName evidence="1">Uncharacterized protein</fullName>
    </submittedName>
</protein>
<gene>
    <name evidence="1" type="ORF">BM613_08735</name>
</gene>
<organism evidence="1 2">
    <name type="scientific">Sulfoacidibacillus thermotolerans</name>
    <name type="common">Acidibacillus sulfuroxidans</name>
    <dbReference type="NCBI Taxonomy" id="1765684"/>
    <lineage>
        <taxon>Bacteria</taxon>
        <taxon>Bacillati</taxon>
        <taxon>Bacillota</taxon>
        <taxon>Bacilli</taxon>
        <taxon>Bacillales</taxon>
        <taxon>Alicyclobacillaceae</taxon>
        <taxon>Sulfoacidibacillus</taxon>
    </lineage>
</organism>
<comment type="caution">
    <text evidence="1">The sequence shown here is derived from an EMBL/GenBank/DDBJ whole genome shotgun (WGS) entry which is preliminary data.</text>
</comment>
<name>A0A2U3D809_SULT2</name>
<evidence type="ECO:0000313" key="2">
    <source>
        <dbReference type="Proteomes" id="UP000245380"/>
    </source>
</evidence>
<dbReference type="EMBL" id="MPDK01000013">
    <property type="protein sequence ID" value="PWI57401.1"/>
    <property type="molecule type" value="Genomic_DNA"/>
</dbReference>
<dbReference type="OrthoDB" id="2990427at2"/>
<dbReference type="AlphaFoldDB" id="A0A2U3D809"/>
<proteinExistence type="predicted"/>
<sequence length="207" mass="22361">MKRLSSLPAQIGVASVLFVLCLFVPLTTSLGQGIHERDLVSWRGIDHLDSGQTQIEFVYQGEPVLDLPLQNVPHKWFHIPVSRTLAETSIDSVSVLSALYKVHPHLVQGIMGTYGNIESITNIFPHYPVSYSTALLKELAIKHINPDQFGGPDIPPGSVPYSMLKDGVLHIDTLPDDNTLVQCAPGAVPNELLTITHQALSGGGASA</sequence>